<reference evidence="2" key="2">
    <citation type="submission" date="2015-06" db="UniProtKB">
        <authorList>
            <consortium name="EnsemblPlants"/>
        </authorList>
    </citation>
    <scope>IDENTIFICATION</scope>
    <source>
        <strain evidence="2">DM1-3 516 R44</strain>
    </source>
</reference>
<organism evidence="2 3">
    <name type="scientific">Solanum tuberosum</name>
    <name type="common">Potato</name>
    <dbReference type="NCBI Taxonomy" id="4113"/>
    <lineage>
        <taxon>Eukaryota</taxon>
        <taxon>Viridiplantae</taxon>
        <taxon>Streptophyta</taxon>
        <taxon>Embryophyta</taxon>
        <taxon>Tracheophyta</taxon>
        <taxon>Spermatophyta</taxon>
        <taxon>Magnoliopsida</taxon>
        <taxon>eudicotyledons</taxon>
        <taxon>Gunneridae</taxon>
        <taxon>Pentapetalae</taxon>
        <taxon>asterids</taxon>
        <taxon>lamiids</taxon>
        <taxon>Solanales</taxon>
        <taxon>Solanaceae</taxon>
        <taxon>Solanoideae</taxon>
        <taxon>Solaneae</taxon>
        <taxon>Solanum</taxon>
    </lineage>
</organism>
<feature type="compositionally biased region" description="Basic and acidic residues" evidence="1">
    <location>
        <begin position="250"/>
        <end position="262"/>
    </location>
</feature>
<dbReference type="AlphaFoldDB" id="M1DRG3"/>
<evidence type="ECO:0000313" key="2">
    <source>
        <dbReference type="EnsemblPlants" id="PGSC0003DMT400093207"/>
    </source>
</evidence>
<protein>
    <recommendedName>
        <fullName evidence="4">Integrase core domain containing protein</fullName>
    </recommendedName>
</protein>
<sequence>MNVNGSNGSEVGHPDNIGNLNDVNKLNVNDPHLMGGIGAIRLPPAERKAVFHITSTMLQLLQLKGLFDGLAYEDPHEHIRNFVDVCGPFSFKNISQESVRLRLFPFSLIGEAWRKSSNGQIWPDREKYEYPEGMGSMGLSLIERVYALTLFSGAAGLNFGSWVESRHDGQFDIARTNLDMPPRKRTRGIAISERGANPPKMGRTKPPKGGKAKGKKPTSEVSEHNSGSEGAFDSQAVLFEPEDDQPSQSRRAEIRARARPDSTRVLAATPAVATVPASLPPVALVPPVVPPPRLVNRLKADGLRTILEEKLVFTKGLEGRYSSVRDTLQYHCFEQFTRP</sequence>
<accession>M1DRG3</accession>
<evidence type="ECO:0000256" key="1">
    <source>
        <dbReference type="SAM" id="MobiDB-lite"/>
    </source>
</evidence>
<proteinExistence type="predicted"/>
<name>M1DRG3_SOLTU</name>
<evidence type="ECO:0000313" key="3">
    <source>
        <dbReference type="Proteomes" id="UP000011115"/>
    </source>
</evidence>
<feature type="compositionally biased region" description="Basic residues" evidence="1">
    <location>
        <begin position="202"/>
        <end position="216"/>
    </location>
</feature>
<dbReference type="Proteomes" id="UP000011115">
    <property type="component" value="Unassembled WGS sequence"/>
</dbReference>
<dbReference type="eggNOG" id="KOG0017">
    <property type="taxonomic scope" value="Eukaryota"/>
</dbReference>
<dbReference type="PANTHER" id="PTHR33180">
    <property type="entry name" value="PHOTOSYSTEM II CP43 REACTION CENTER PROTEIN"/>
    <property type="match status" value="1"/>
</dbReference>
<keyword evidence="3" id="KW-1185">Reference proteome</keyword>
<evidence type="ECO:0008006" key="4">
    <source>
        <dbReference type="Google" id="ProtNLM"/>
    </source>
</evidence>
<dbReference type="HOGENOM" id="CLU_819904_0_0_1"/>
<feature type="region of interest" description="Disordered" evidence="1">
    <location>
        <begin position="175"/>
        <end position="262"/>
    </location>
</feature>
<dbReference type="InParanoid" id="M1DRG3"/>
<dbReference type="Gramene" id="PGSC0003DMT400093207">
    <property type="protein sequence ID" value="PGSC0003DMT400093207"/>
    <property type="gene ID" value="PGSC0003DMG400042778"/>
</dbReference>
<dbReference type="PaxDb" id="4113-PGSC0003DMT400093207"/>
<dbReference type="PANTHER" id="PTHR33180:SF31">
    <property type="entry name" value="POLYPROTEIN PROTEIN"/>
    <property type="match status" value="1"/>
</dbReference>
<dbReference type="EnsemblPlants" id="PGSC0003DMT400093207">
    <property type="protein sequence ID" value="PGSC0003DMT400093207"/>
    <property type="gene ID" value="PGSC0003DMG400042778"/>
</dbReference>
<reference evidence="3" key="1">
    <citation type="journal article" date="2011" name="Nature">
        <title>Genome sequence and analysis of the tuber crop potato.</title>
        <authorList>
            <consortium name="The Potato Genome Sequencing Consortium"/>
        </authorList>
    </citation>
    <scope>NUCLEOTIDE SEQUENCE [LARGE SCALE GENOMIC DNA]</scope>
    <source>
        <strain evidence="3">cv. DM1-3 516 R44</strain>
    </source>
</reference>